<comment type="caution">
    <text evidence="2">The sequence shown here is derived from an EMBL/GenBank/DDBJ whole genome shotgun (WGS) entry which is preliminary data.</text>
</comment>
<sequence>MSVLIFAAIVVSLDILLIGILAVATSRWVDEWMSKKEETYLFGHQRKESEELTIY</sequence>
<keyword evidence="1" id="KW-0472">Membrane</keyword>
<protein>
    <submittedName>
        <fullName evidence="2">Uncharacterized protein</fullName>
    </submittedName>
</protein>
<dbReference type="RefSeq" id="WP_302040100.1">
    <property type="nucleotide sequence ID" value="NZ_JAUKPO010000017.1"/>
</dbReference>
<evidence type="ECO:0000256" key="1">
    <source>
        <dbReference type="SAM" id="Phobius"/>
    </source>
</evidence>
<dbReference type="EMBL" id="JAUKPO010000017">
    <property type="protein sequence ID" value="MDO1449300.1"/>
    <property type="molecule type" value="Genomic_DNA"/>
</dbReference>
<organism evidence="2 3">
    <name type="scientific">Rhodocytophaga aerolata</name>
    <dbReference type="NCBI Taxonomy" id="455078"/>
    <lineage>
        <taxon>Bacteria</taxon>
        <taxon>Pseudomonadati</taxon>
        <taxon>Bacteroidota</taxon>
        <taxon>Cytophagia</taxon>
        <taxon>Cytophagales</taxon>
        <taxon>Rhodocytophagaceae</taxon>
        <taxon>Rhodocytophaga</taxon>
    </lineage>
</organism>
<feature type="transmembrane region" description="Helical" evidence="1">
    <location>
        <begin position="6"/>
        <end position="26"/>
    </location>
</feature>
<proteinExistence type="predicted"/>
<evidence type="ECO:0000313" key="2">
    <source>
        <dbReference type="EMBL" id="MDO1449300.1"/>
    </source>
</evidence>
<name>A0ABT8RB19_9BACT</name>
<keyword evidence="3" id="KW-1185">Reference proteome</keyword>
<gene>
    <name evidence="2" type="ORF">Q0590_23695</name>
</gene>
<evidence type="ECO:0000313" key="3">
    <source>
        <dbReference type="Proteomes" id="UP001168528"/>
    </source>
</evidence>
<keyword evidence="1" id="KW-1133">Transmembrane helix</keyword>
<keyword evidence="1" id="KW-0812">Transmembrane</keyword>
<dbReference type="Proteomes" id="UP001168528">
    <property type="component" value="Unassembled WGS sequence"/>
</dbReference>
<reference evidence="2" key="1">
    <citation type="submission" date="2023-07" db="EMBL/GenBank/DDBJ databases">
        <title>The genome sequence of Rhodocytophaga aerolata KACC 12507.</title>
        <authorList>
            <person name="Zhang X."/>
        </authorList>
    </citation>
    <scope>NUCLEOTIDE SEQUENCE</scope>
    <source>
        <strain evidence="2">KACC 12507</strain>
    </source>
</reference>
<accession>A0ABT8RB19</accession>